<reference evidence="1" key="1">
    <citation type="submission" date="2023-03" db="EMBL/GenBank/DDBJ databases">
        <authorList>
            <person name="Shen W."/>
            <person name="Cai J."/>
        </authorList>
    </citation>
    <scope>NUCLEOTIDE SEQUENCE</scope>
    <source>
        <strain evidence="1">P33-2</strain>
    </source>
</reference>
<evidence type="ECO:0000313" key="1">
    <source>
        <dbReference type="EMBL" id="MDT2405039.1"/>
    </source>
</evidence>
<proteinExistence type="predicted"/>
<dbReference type="AlphaFoldDB" id="A0AAW8S2V5"/>
<sequence length="78" mass="9070">MKKKLVAVFRTSLGKKQTWNLQNPNTKKSPLEIRTLLVRLTQVKLFHKDGADLFHTIESAKYVETIETIIFDNTQEQP</sequence>
<dbReference type="InterPro" id="IPR021321">
    <property type="entry name" value="DUF2922"/>
</dbReference>
<evidence type="ECO:0000313" key="2">
    <source>
        <dbReference type="Proteomes" id="UP001260773"/>
    </source>
</evidence>
<gene>
    <name evidence="1" type="ORF">P7D43_21955</name>
</gene>
<accession>A0AAW8S2V5</accession>
<protein>
    <submittedName>
        <fullName evidence="1">DUF2922 family protein</fullName>
    </submittedName>
</protein>
<dbReference type="RefSeq" id="WP_048721900.1">
    <property type="nucleotide sequence ID" value="NZ_JADPDV010000232.1"/>
</dbReference>
<dbReference type="Pfam" id="PF11148">
    <property type="entry name" value="DUF2922"/>
    <property type="match status" value="1"/>
</dbReference>
<dbReference type="Proteomes" id="UP001260773">
    <property type="component" value="Unassembled WGS sequence"/>
</dbReference>
<dbReference type="EMBL" id="JARPWH010000168">
    <property type="protein sequence ID" value="MDT2405039.1"/>
    <property type="molecule type" value="Genomic_DNA"/>
</dbReference>
<name>A0AAW8S2V5_ENTAV</name>
<organism evidence="1 2">
    <name type="scientific">Enterococcus avium</name>
    <name type="common">Streptococcus avium</name>
    <dbReference type="NCBI Taxonomy" id="33945"/>
    <lineage>
        <taxon>Bacteria</taxon>
        <taxon>Bacillati</taxon>
        <taxon>Bacillota</taxon>
        <taxon>Bacilli</taxon>
        <taxon>Lactobacillales</taxon>
        <taxon>Enterococcaceae</taxon>
        <taxon>Enterococcus</taxon>
    </lineage>
</organism>
<comment type="caution">
    <text evidence="1">The sequence shown here is derived from an EMBL/GenBank/DDBJ whole genome shotgun (WGS) entry which is preliminary data.</text>
</comment>